<feature type="compositionally biased region" description="Polar residues" evidence="1">
    <location>
        <begin position="35"/>
        <end position="48"/>
    </location>
</feature>
<keyword evidence="3" id="KW-1185">Reference proteome</keyword>
<evidence type="ECO:0000256" key="1">
    <source>
        <dbReference type="SAM" id="MobiDB-lite"/>
    </source>
</evidence>
<evidence type="ECO:0000313" key="3">
    <source>
        <dbReference type="Proteomes" id="UP000027138"/>
    </source>
</evidence>
<reference evidence="2 3" key="1">
    <citation type="journal article" date="2014" name="PLoS ONE">
        <title>Global Analysis of Gene Expression Profiles in Physic Nut (Jatropha curcas L.) Seedlings Exposed to Salt Stress.</title>
        <authorList>
            <person name="Zhang L."/>
            <person name="Zhang C."/>
            <person name="Wu P."/>
            <person name="Chen Y."/>
            <person name="Li M."/>
            <person name="Jiang H."/>
            <person name="Wu G."/>
        </authorList>
    </citation>
    <scope>NUCLEOTIDE SEQUENCE [LARGE SCALE GENOMIC DNA]</scope>
    <source>
        <strain evidence="3">cv. GZQX0401</strain>
        <tissue evidence="2">Young leaves</tissue>
    </source>
</reference>
<proteinExistence type="predicted"/>
<name>A0A067LGJ0_JATCU</name>
<gene>
    <name evidence="2" type="ORF">JCGZ_22816</name>
</gene>
<sequence length="62" mass="7071">MAVNPPSVIDLQIAKVLAEAYNNFGSVLQRFMHSQPHSQPSKQHNYSFRNEKQVVEGEEESK</sequence>
<organism evidence="2 3">
    <name type="scientific">Jatropha curcas</name>
    <name type="common">Barbados nut</name>
    <dbReference type="NCBI Taxonomy" id="180498"/>
    <lineage>
        <taxon>Eukaryota</taxon>
        <taxon>Viridiplantae</taxon>
        <taxon>Streptophyta</taxon>
        <taxon>Embryophyta</taxon>
        <taxon>Tracheophyta</taxon>
        <taxon>Spermatophyta</taxon>
        <taxon>Magnoliopsida</taxon>
        <taxon>eudicotyledons</taxon>
        <taxon>Gunneridae</taxon>
        <taxon>Pentapetalae</taxon>
        <taxon>rosids</taxon>
        <taxon>fabids</taxon>
        <taxon>Malpighiales</taxon>
        <taxon>Euphorbiaceae</taxon>
        <taxon>Crotonoideae</taxon>
        <taxon>Jatropheae</taxon>
        <taxon>Jatropha</taxon>
    </lineage>
</organism>
<dbReference type="Proteomes" id="UP000027138">
    <property type="component" value="Unassembled WGS sequence"/>
</dbReference>
<evidence type="ECO:0000313" key="2">
    <source>
        <dbReference type="EMBL" id="KDP43264.1"/>
    </source>
</evidence>
<protein>
    <submittedName>
        <fullName evidence="2">Uncharacterized protein</fullName>
    </submittedName>
</protein>
<feature type="region of interest" description="Disordered" evidence="1">
    <location>
        <begin position="33"/>
        <end position="62"/>
    </location>
</feature>
<accession>A0A067LGJ0</accession>
<dbReference type="EMBL" id="KK914277">
    <property type="protein sequence ID" value="KDP43264.1"/>
    <property type="molecule type" value="Genomic_DNA"/>
</dbReference>
<feature type="compositionally biased region" description="Basic and acidic residues" evidence="1">
    <location>
        <begin position="49"/>
        <end position="62"/>
    </location>
</feature>
<dbReference type="AlphaFoldDB" id="A0A067LGJ0"/>